<dbReference type="NCBIfam" id="NF005920">
    <property type="entry name" value="PRK07921.1"/>
    <property type="match status" value="1"/>
</dbReference>
<evidence type="ECO:0000256" key="3">
    <source>
        <dbReference type="ARBA" id="ARBA00023125"/>
    </source>
</evidence>
<dbReference type="InterPro" id="IPR014284">
    <property type="entry name" value="RNA_pol_sigma-70_dom"/>
</dbReference>
<dbReference type="EMBL" id="JBAPLV010000012">
    <property type="protein sequence ID" value="MEI4279230.1"/>
    <property type="molecule type" value="Genomic_DNA"/>
</dbReference>
<dbReference type="Pfam" id="PF04545">
    <property type="entry name" value="Sigma70_r4"/>
    <property type="match status" value="1"/>
</dbReference>
<dbReference type="InterPro" id="IPR012760">
    <property type="entry name" value="RNA_pol_sigma_RpoD_C"/>
</dbReference>
<comment type="subunit">
    <text evidence="5">Interacts transiently with the RNA polymerase catalytic core.</text>
</comment>
<dbReference type="InterPro" id="IPR000943">
    <property type="entry name" value="RNA_pol_sigma70"/>
</dbReference>
<dbReference type="HAMAP" id="MF_00963">
    <property type="entry name" value="Sigma70_RpoD_SigA"/>
    <property type="match status" value="1"/>
</dbReference>
<keyword evidence="3 5" id="KW-0238">DNA-binding</keyword>
<gene>
    <name evidence="5" type="primary">sigA</name>
    <name evidence="9" type="ORF">UXQ13_12210</name>
</gene>
<dbReference type="InterPro" id="IPR009042">
    <property type="entry name" value="RNA_pol_sigma70_r1_2"/>
</dbReference>
<feature type="region of interest" description="Sigma-70 factor domain-2" evidence="5">
    <location>
        <begin position="155"/>
        <end position="225"/>
    </location>
</feature>
<evidence type="ECO:0000259" key="7">
    <source>
        <dbReference type="PROSITE" id="PS00715"/>
    </source>
</evidence>
<feature type="DNA-binding region" description="H-T-H motif" evidence="5">
    <location>
        <begin position="349"/>
        <end position="368"/>
    </location>
</feature>
<dbReference type="Proteomes" id="UP001373496">
    <property type="component" value="Unassembled WGS sequence"/>
</dbReference>
<feature type="region of interest" description="Sigma-70 factor domain-4" evidence="5">
    <location>
        <begin position="323"/>
        <end position="376"/>
    </location>
</feature>
<dbReference type="NCBIfam" id="NF004560">
    <property type="entry name" value="PRK05901.1-1"/>
    <property type="match status" value="1"/>
</dbReference>
<keyword evidence="10" id="KW-1185">Reference proteome</keyword>
<feature type="domain" description="RNA polymerase sigma-70" evidence="8">
    <location>
        <begin position="348"/>
        <end position="374"/>
    </location>
</feature>
<dbReference type="SUPFAM" id="SSF88659">
    <property type="entry name" value="Sigma3 and sigma4 domains of RNA polymerase sigma factors"/>
    <property type="match status" value="2"/>
</dbReference>
<evidence type="ECO:0000256" key="2">
    <source>
        <dbReference type="ARBA" id="ARBA00023082"/>
    </source>
</evidence>
<dbReference type="PANTHER" id="PTHR30603">
    <property type="entry name" value="RNA POLYMERASE SIGMA FACTOR RPO"/>
    <property type="match status" value="1"/>
</dbReference>
<evidence type="ECO:0000256" key="6">
    <source>
        <dbReference type="SAM" id="MobiDB-lite"/>
    </source>
</evidence>
<dbReference type="CDD" id="cd06171">
    <property type="entry name" value="Sigma70_r4"/>
    <property type="match status" value="1"/>
</dbReference>
<dbReference type="RefSeq" id="WP_225235595.1">
    <property type="nucleotide sequence ID" value="NZ_JBAPLV010000012.1"/>
</dbReference>
<name>A0ABU8E6M0_9ACTN</name>
<feature type="domain" description="RNA polymerase sigma-70" evidence="7">
    <location>
        <begin position="179"/>
        <end position="192"/>
    </location>
</feature>
<feature type="short sequence motif" description="Interaction with polymerase core subunit RpoC" evidence="5">
    <location>
        <begin position="179"/>
        <end position="182"/>
    </location>
</feature>
<dbReference type="SUPFAM" id="SSF88946">
    <property type="entry name" value="Sigma2 domain of RNA polymerase sigma factors"/>
    <property type="match status" value="1"/>
</dbReference>
<evidence type="ECO:0000256" key="1">
    <source>
        <dbReference type="ARBA" id="ARBA00023015"/>
    </source>
</evidence>
<dbReference type="Gene3D" id="1.10.601.10">
    <property type="entry name" value="RNA Polymerase Primary Sigma Factor"/>
    <property type="match status" value="2"/>
</dbReference>
<evidence type="ECO:0000259" key="8">
    <source>
        <dbReference type="PROSITE" id="PS00716"/>
    </source>
</evidence>
<keyword evidence="2 5" id="KW-0731">Sigma factor</keyword>
<protein>
    <recommendedName>
        <fullName evidence="5">RNA polymerase sigma factor SigA</fullName>
    </recommendedName>
</protein>
<dbReference type="InterPro" id="IPR036388">
    <property type="entry name" value="WH-like_DNA-bd_sf"/>
</dbReference>
<dbReference type="NCBIfam" id="TIGR02937">
    <property type="entry name" value="sigma70-ECF"/>
    <property type="match status" value="1"/>
</dbReference>
<dbReference type="NCBIfam" id="NF004561">
    <property type="entry name" value="PRK05901.1-3"/>
    <property type="match status" value="1"/>
</dbReference>
<evidence type="ECO:0000256" key="5">
    <source>
        <dbReference type="HAMAP-Rule" id="MF_00963"/>
    </source>
</evidence>
<dbReference type="InterPro" id="IPR028630">
    <property type="entry name" value="Sigma70_RpoD"/>
</dbReference>
<reference evidence="9 10" key="1">
    <citation type="submission" date="2024-03" db="EMBL/GenBank/DDBJ databases">
        <title>Draft genome sequence of Klenkia terrae.</title>
        <authorList>
            <person name="Duangmal K."/>
            <person name="Chantavorakit T."/>
        </authorList>
    </citation>
    <scope>NUCLEOTIDE SEQUENCE [LARGE SCALE GENOMIC DNA]</scope>
    <source>
        <strain evidence="9 10">JCM 17786</strain>
    </source>
</reference>
<dbReference type="InterPro" id="IPR050239">
    <property type="entry name" value="Sigma-70_RNA_pol_init_factors"/>
</dbReference>
<comment type="subcellular location">
    <subcellularLocation>
        <location evidence="5">Cytoplasm</location>
    </subcellularLocation>
</comment>
<dbReference type="PROSITE" id="PS00716">
    <property type="entry name" value="SIGMA70_2"/>
    <property type="match status" value="1"/>
</dbReference>
<dbReference type="InterPro" id="IPR007630">
    <property type="entry name" value="RNA_pol_sigma70_r4"/>
</dbReference>
<comment type="function">
    <text evidence="5">Sigma factors are initiation factors that promote the attachment of RNA polymerase to specific initiation sites and are then released. This sigma factor is the primary sigma factor during exponential growth.</text>
</comment>
<dbReference type="Gene3D" id="1.10.10.10">
    <property type="entry name" value="Winged helix-like DNA-binding domain superfamily/Winged helix DNA-binding domain"/>
    <property type="match status" value="2"/>
</dbReference>
<evidence type="ECO:0000313" key="10">
    <source>
        <dbReference type="Proteomes" id="UP001373496"/>
    </source>
</evidence>
<feature type="compositionally biased region" description="Acidic residues" evidence="6">
    <location>
        <begin position="41"/>
        <end position="53"/>
    </location>
</feature>
<feature type="region of interest" description="Disordered" evidence="6">
    <location>
        <begin position="1"/>
        <end position="65"/>
    </location>
</feature>
<comment type="caution">
    <text evidence="9">The sequence shown here is derived from an EMBL/GenBank/DDBJ whole genome shotgun (WGS) entry which is preliminary data.</text>
</comment>
<dbReference type="InterPro" id="IPR013325">
    <property type="entry name" value="RNA_pol_sigma_r2"/>
</dbReference>
<dbReference type="NCBIfam" id="TIGR02393">
    <property type="entry name" value="RpoD_Cterm"/>
    <property type="match status" value="1"/>
</dbReference>
<organism evidence="9 10">
    <name type="scientific">Klenkia terrae</name>
    <dbReference type="NCBI Taxonomy" id="1052259"/>
    <lineage>
        <taxon>Bacteria</taxon>
        <taxon>Bacillati</taxon>
        <taxon>Actinomycetota</taxon>
        <taxon>Actinomycetes</taxon>
        <taxon>Geodermatophilales</taxon>
        <taxon>Geodermatophilaceae</taxon>
        <taxon>Klenkia</taxon>
    </lineage>
</organism>
<feature type="region of interest" description="Sigma-70 factor domain-3" evidence="5">
    <location>
        <begin position="234"/>
        <end position="310"/>
    </location>
</feature>
<keyword evidence="1 5" id="KW-0805">Transcription regulation</keyword>
<dbReference type="Pfam" id="PF00140">
    <property type="entry name" value="Sigma70_r1_2"/>
    <property type="match status" value="1"/>
</dbReference>
<proteinExistence type="inferred from homology"/>
<keyword evidence="5" id="KW-0963">Cytoplasm</keyword>
<dbReference type="InterPro" id="IPR013324">
    <property type="entry name" value="RNA_pol_sigma_r3/r4-like"/>
</dbReference>
<dbReference type="PRINTS" id="PR00046">
    <property type="entry name" value="SIGMA70FCT"/>
</dbReference>
<dbReference type="PROSITE" id="PS00715">
    <property type="entry name" value="SIGMA70_1"/>
    <property type="match status" value="1"/>
</dbReference>
<evidence type="ECO:0000313" key="9">
    <source>
        <dbReference type="EMBL" id="MEI4279230.1"/>
    </source>
</evidence>
<keyword evidence="4 5" id="KW-0804">Transcription</keyword>
<dbReference type="InterPro" id="IPR007624">
    <property type="entry name" value="RNA_pol_sigma70_r3"/>
</dbReference>
<accession>A0ABU8E6M0</accession>
<evidence type="ECO:0000256" key="4">
    <source>
        <dbReference type="ARBA" id="ARBA00023163"/>
    </source>
</evidence>
<comment type="similarity">
    <text evidence="5">Belongs to the sigma-70 factor family. RpoD/SigA subfamily.</text>
</comment>
<dbReference type="PANTHER" id="PTHR30603:SF59">
    <property type="entry name" value="RNA POLYMERASE PRINCIPAL SIGMA FACTOR HRDA"/>
    <property type="match status" value="1"/>
</dbReference>
<dbReference type="Pfam" id="PF04542">
    <property type="entry name" value="Sigma70_r2"/>
    <property type="match status" value="1"/>
</dbReference>
<sequence>MSTTVADSTTAKTPRKKAAAGARKARSTDGESVQIAPAPDADAELDDDTDVADEPAVPAAASTSFEWDEEESLALQKARKDAELATSTDAVRAYLKLIGRVALLTAEQEVDLARRVEAGLYAAHKLAESDAKFTPTMRRDLNWVVRDGERAKTHLLEANLRLVVSLAKRYTGRGMAFLDLIQEGNLGLIRAVEKFDYTKGFKFSTYATWWIRQAITRAMADQARTIRIPVHMVEVINKLGRIQRELLQELGREATPEELAKEMDITPDKVLEIQQYAREPISLDQTIGDEGDSQLGDFIEDSEAVVAVEAVSYGFMQEQLTSVLQTLSEREAGVVRLRFGLSDGTPRTLDEIGQVYGVTRERIRQIESKTMSKLRHPSRSQVLRDYLD</sequence>
<dbReference type="InterPro" id="IPR007627">
    <property type="entry name" value="RNA_pol_sigma70_r2"/>
</dbReference>
<dbReference type="Pfam" id="PF04539">
    <property type="entry name" value="Sigma70_r3"/>
    <property type="match status" value="1"/>
</dbReference>